<dbReference type="InterPro" id="IPR010985">
    <property type="entry name" value="Ribbon_hlx_hlx"/>
</dbReference>
<dbReference type="GO" id="GO:0003677">
    <property type="term" value="F:DNA binding"/>
    <property type="evidence" value="ECO:0007669"/>
    <property type="project" value="UniProtKB-KW"/>
</dbReference>
<accession>B5IEH9</accession>
<dbReference type="Proteomes" id="UP000001400">
    <property type="component" value="Chromosome"/>
</dbReference>
<evidence type="ECO:0000313" key="3">
    <source>
        <dbReference type="Proteomes" id="UP000001400"/>
    </source>
</evidence>
<keyword evidence="3" id="KW-1185">Reference proteome</keyword>
<reference evidence="2" key="1">
    <citation type="submission" date="2010-02" db="EMBL/GenBank/DDBJ databases">
        <title>Complete sequence of Aciduliprofundum boonei T469.</title>
        <authorList>
            <consortium name="US DOE Joint Genome Institute"/>
            <person name="Lucas S."/>
            <person name="Copeland A."/>
            <person name="Lapidus A."/>
            <person name="Cheng J.-F."/>
            <person name="Bruce D."/>
            <person name="Goodwin L."/>
            <person name="Pitluck S."/>
            <person name="Saunders E."/>
            <person name="Detter J.C."/>
            <person name="Han C."/>
            <person name="Tapia R."/>
            <person name="Land M."/>
            <person name="Hauser L."/>
            <person name="Kyrpides N."/>
            <person name="Mikhailova N."/>
            <person name="Flores G."/>
            <person name="Reysenbach A.-L."/>
            <person name="Woyke T."/>
        </authorList>
    </citation>
    <scope>NUCLEOTIDE SEQUENCE</scope>
    <source>
        <strain evidence="2">T469</strain>
    </source>
</reference>
<evidence type="ECO:0000259" key="1">
    <source>
        <dbReference type="Pfam" id="PF01402"/>
    </source>
</evidence>
<dbReference type="Pfam" id="PF01402">
    <property type="entry name" value="RHH_1"/>
    <property type="match status" value="1"/>
</dbReference>
<organism evidence="2 3">
    <name type="scientific">Aciduliprofundum boonei (strain DSM 19572 / T469)</name>
    <dbReference type="NCBI Taxonomy" id="439481"/>
    <lineage>
        <taxon>Archaea</taxon>
        <taxon>Methanobacteriati</taxon>
        <taxon>Thermoplasmatota</taxon>
        <taxon>DHVE2 group</taxon>
        <taxon>Candidatus Aciduliprofundum</taxon>
    </lineage>
</organism>
<name>B5IEH9_ACIB4</name>
<dbReference type="Gene3D" id="1.10.1220.10">
    <property type="entry name" value="Met repressor-like"/>
    <property type="match status" value="1"/>
</dbReference>
<proteinExistence type="predicted"/>
<dbReference type="InterPro" id="IPR013321">
    <property type="entry name" value="Arc_rbn_hlx_hlx"/>
</dbReference>
<gene>
    <name evidence="2" type="ordered locus">Aboo_0159</name>
</gene>
<dbReference type="GeneID" id="8827097"/>
<keyword evidence="2" id="KW-0238">DNA-binding</keyword>
<evidence type="ECO:0000313" key="2">
    <source>
        <dbReference type="EMBL" id="ADD07971.1"/>
    </source>
</evidence>
<dbReference type="AlphaFoldDB" id="B5IEH9"/>
<dbReference type="eggNOG" id="arCOG06966">
    <property type="taxonomic scope" value="Archaea"/>
</dbReference>
<protein>
    <submittedName>
        <fullName evidence="2">CopG domain protein DNA-binding domain protein</fullName>
    </submittedName>
</protein>
<dbReference type="OrthoDB" id="374480at2157"/>
<sequence length="111" mass="13153">MIVGARIPDELKIKIEDLCEKEGKTVSELIRELIENYVEEREEEWQRVKLVAKVPRNILSQIDIFIEKGYALDREHVLSEALSLWLRVKKMEYRKNWKEELIEALDGTSLL</sequence>
<dbReference type="HOGENOM" id="CLU_2152461_0_0_2"/>
<dbReference type="SUPFAM" id="SSF47598">
    <property type="entry name" value="Ribbon-helix-helix"/>
    <property type="match status" value="1"/>
</dbReference>
<dbReference type="InterPro" id="IPR002145">
    <property type="entry name" value="CopG"/>
</dbReference>
<dbReference type="STRING" id="439481.Aboo_0159"/>
<dbReference type="GO" id="GO:0006355">
    <property type="term" value="P:regulation of DNA-templated transcription"/>
    <property type="evidence" value="ECO:0007669"/>
    <property type="project" value="InterPro"/>
</dbReference>
<dbReference type="KEGG" id="abi:Aboo_0159"/>
<dbReference type="RefSeq" id="WP_008084840.1">
    <property type="nucleotide sequence ID" value="NC_013926.1"/>
</dbReference>
<dbReference type="EMBL" id="CP001941">
    <property type="protein sequence ID" value="ADD07971.1"/>
    <property type="molecule type" value="Genomic_DNA"/>
</dbReference>
<feature type="domain" description="Ribbon-helix-helix protein CopG" evidence="1">
    <location>
        <begin position="3"/>
        <end position="40"/>
    </location>
</feature>